<protein>
    <submittedName>
        <fullName evidence="2">Uncharacterized protein</fullName>
    </submittedName>
</protein>
<reference evidence="2 3" key="1">
    <citation type="journal article" name="Sci. Rep.">
        <title>Genome-scale phylogenetic analyses confirm Olpidium as the closest living zoosporic fungus to the non-flagellated, terrestrial fungi.</title>
        <authorList>
            <person name="Chang Y."/>
            <person name="Rochon D."/>
            <person name="Sekimoto S."/>
            <person name="Wang Y."/>
            <person name="Chovatia M."/>
            <person name="Sandor L."/>
            <person name="Salamov A."/>
            <person name="Grigoriev I.V."/>
            <person name="Stajich J.E."/>
            <person name="Spatafora J.W."/>
        </authorList>
    </citation>
    <scope>NUCLEOTIDE SEQUENCE [LARGE SCALE GENOMIC DNA]</scope>
    <source>
        <strain evidence="2">S191</strain>
    </source>
</reference>
<feature type="region of interest" description="Disordered" evidence="1">
    <location>
        <begin position="1"/>
        <end position="22"/>
    </location>
</feature>
<proteinExistence type="predicted"/>
<evidence type="ECO:0000256" key="1">
    <source>
        <dbReference type="SAM" id="MobiDB-lite"/>
    </source>
</evidence>
<evidence type="ECO:0000313" key="2">
    <source>
        <dbReference type="EMBL" id="KAG5456621.1"/>
    </source>
</evidence>
<dbReference type="Proteomes" id="UP000673691">
    <property type="component" value="Unassembled WGS sequence"/>
</dbReference>
<name>A0A8H8DFU7_9FUNG</name>
<gene>
    <name evidence="2" type="ORF">BJ554DRAFT_3586</name>
</gene>
<organism evidence="2 3">
    <name type="scientific">Olpidium bornovanus</name>
    <dbReference type="NCBI Taxonomy" id="278681"/>
    <lineage>
        <taxon>Eukaryota</taxon>
        <taxon>Fungi</taxon>
        <taxon>Fungi incertae sedis</taxon>
        <taxon>Olpidiomycota</taxon>
        <taxon>Olpidiomycotina</taxon>
        <taxon>Olpidiomycetes</taxon>
        <taxon>Olpidiales</taxon>
        <taxon>Olpidiaceae</taxon>
        <taxon>Olpidium</taxon>
    </lineage>
</organism>
<feature type="compositionally biased region" description="Pro residues" evidence="1">
    <location>
        <begin position="1"/>
        <end position="13"/>
    </location>
</feature>
<keyword evidence="3" id="KW-1185">Reference proteome</keyword>
<evidence type="ECO:0000313" key="3">
    <source>
        <dbReference type="Proteomes" id="UP000673691"/>
    </source>
</evidence>
<dbReference type="AlphaFoldDB" id="A0A8H8DFU7"/>
<dbReference type="EMBL" id="JAEFCI010011438">
    <property type="protein sequence ID" value="KAG5456621.1"/>
    <property type="molecule type" value="Genomic_DNA"/>
</dbReference>
<accession>A0A8H8DFU7</accession>
<comment type="caution">
    <text evidence="2">The sequence shown here is derived from an EMBL/GenBank/DDBJ whole genome shotgun (WGS) entry which is preliminary data.</text>
</comment>
<sequence>MPASLPPYSWPRPPRTRGRARYQPPWHCAGSGRCCPMKRYGKKWRCLAADRALPPLSPSPFVDSTARVRIFFFCRHQKEGQPFKGRTAVFLRRAHLDLKS</sequence>